<gene>
    <name evidence="2" type="ORF">CA163_22365</name>
</gene>
<reference evidence="2 3" key="1">
    <citation type="journal article" date="2017" name="Appl. Environ. Microbiol.">
        <title>Parallel evolution of two clades of a major Atlantic endemic Vibrio parahaemolyticus pathogen lineage by independent acquisition of related pathogenicity islands.</title>
        <authorList>
            <person name="Xu F."/>
            <person name="Gonzalez-Escalona N."/>
            <person name="Drees K.P."/>
            <person name="Sebra R.P."/>
            <person name="Cooper V.S."/>
            <person name="Jones S.H."/>
            <person name="Whistler C.A."/>
        </authorList>
    </citation>
    <scope>NUCLEOTIDE SEQUENCE [LARGE SCALE GENOMIC DNA]</scope>
    <source>
        <strain evidence="2 3">MAVP-3</strain>
    </source>
</reference>
<keyword evidence="1" id="KW-0472">Membrane</keyword>
<keyword evidence="1" id="KW-1133">Transmembrane helix</keyword>
<evidence type="ECO:0000256" key="1">
    <source>
        <dbReference type="SAM" id="Phobius"/>
    </source>
</evidence>
<name>A0A227J8A0_VIBPH</name>
<dbReference type="AlphaFoldDB" id="A0A227J8A0"/>
<proteinExistence type="predicted"/>
<accession>A0A227J8A0</accession>
<evidence type="ECO:0000313" key="3">
    <source>
        <dbReference type="Proteomes" id="UP000214596"/>
    </source>
</evidence>
<evidence type="ECO:0000313" key="2">
    <source>
        <dbReference type="EMBL" id="OXE30625.1"/>
    </source>
</evidence>
<dbReference type="EMBL" id="NIXT01002030">
    <property type="protein sequence ID" value="OXE30625.1"/>
    <property type="molecule type" value="Genomic_DNA"/>
</dbReference>
<feature type="transmembrane region" description="Helical" evidence="1">
    <location>
        <begin position="12"/>
        <end position="32"/>
    </location>
</feature>
<keyword evidence="1" id="KW-0812">Transmembrane</keyword>
<protein>
    <submittedName>
        <fullName evidence="2">Uncharacterized protein</fullName>
    </submittedName>
</protein>
<organism evidence="2 3">
    <name type="scientific">Vibrio parahaemolyticus</name>
    <dbReference type="NCBI Taxonomy" id="670"/>
    <lineage>
        <taxon>Bacteria</taxon>
        <taxon>Pseudomonadati</taxon>
        <taxon>Pseudomonadota</taxon>
        <taxon>Gammaproteobacteria</taxon>
        <taxon>Vibrionales</taxon>
        <taxon>Vibrionaceae</taxon>
        <taxon>Vibrio</taxon>
    </lineage>
</organism>
<sequence>VYTSAFAGVTTTHLMMGAMLFVLLLLAVFYVAKGKK</sequence>
<feature type="non-terminal residue" evidence="2">
    <location>
        <position position="1"/>
    </location>
</feature>
<dbReference type="Proteomes" id="UP000214596">
    <property type="component" value="Unassembled WGS sequence"/>
</dbReference>
<comment type="caution">
    <text evidence="2">The sequence shown here is derived from an EMBL/GenBank/DDBJ whole genome shotgun (WGS) entry which is preliminary data.</text>
</comment>